<dbReference type="NCBIfam" id="TIGR00254">
    <property type="entry name" value="GGDEF"/>
    <property type="match status" value="1"/>
</dbReference>
<dbReference type="InterPro" id="IPR029787">
    <property type="entry name" value="Nucleotide_cyclase"/>
</dbReference>
<dbReference type="Gene3D" id="3.30.70.270">
    <property type="match status" value="1"/>
</dbReference>
<evidence type="ECO:0000256" key="3">
    <source>
        <dbReference type="SAM" id="Phobius"/>
    </source>
</evidence>
<dbReference type="InterPro" id="IPR050469">
    <property type="entry name" value="Diguanylate_Cyclase"/>
</dbReference>
<evidence type="ECO:0000313" key="6">
    <source>
        <dbReference type="EMBL" id="SFI41749.1"/>
    </source>
</evidence>
<dbReference type="SMART" id="SM00267">
    <property type="entry name" value="GGDEF"/>
    <property type="match status" value="1"/>
</dbReference>
<sequence>MAKKEKKSVTKPMWRSITIGCVFFIFLLCICMGVTSWLNYRQSLYQRYEAYITDILKYVDRHIDDDDLAECVKTLERSEKFDELEKFMDGIKEDFDIHYLYILTPVHKNGASRIMSIISAESYYDRYIDTEGNLYLGWISEDEYDEATVDKLFTYMYKKDIVFYEESTDWGRDYTGSLTLFDSKDNPYALLCVDVDITQIVHLIRKRTFELFGLIVSLGLIFTFLFLLWMHRSVTKPISRLEECVTKFAAKSHGKRNIQELQFEPPTMNTNNEVSRLADAVNQMTIDMRDYVEGIILAERNAEMMKQHATEMSELANQDSLTGIRNKNAYDRTVRKMQYELEMGHLIHFGIAMIDLNNLKKINDNFGHEEGNYAIKKLCEIVCNTFVHSPVFRIGGDEFVVILKGSDYAIVYSLIANFKHELFMLEKNENLKQWEKVSAAIGYAEYESIKDASVTDVFKRADQKMYEDKKEMKAKMGEEVR</sequence>
<dbReference type="PROSITE" id="PS50885">
    <property type="entry name" value="HAMP"/>
    <property type="match status" value="1"/>
</dbReference>
<evidence type="ECO:0000259" key="4">
    <source>
        <dbReference type="PROSITE" id="PS50885"/>
    </source>
</evidence>
<comment type="catalytic activity">
    <reaction evidence="2">
        <text>2 GTP = 3',3'-c-di-GMP + 2 diphosphate</text>
        <dbReference type="Rhea" id="RHEA:24898"/>
        <dbReference type="ChEBI" id="CHEBI:33019"/>
        <dbReference type="ChEBI" id="CHEBI:37565"/>
        <dbReference type="ChEBI" id="CHEBI:58805"/>
        <dbReference type="EC" id="2.7.7.65"/>
    </reaction>
</comment>
<dbReference type="InterPro" id="IPR000160">
    <property type="entry name" value="GGDEF_dom"/>
</dbReference>
<dbReference type="PANTHER" id="PTHR45138:SF9">
    <property type="entry name" value="DIGUANYLATE CYCLASE DGCM-RELATED"/>
    <property type="match status" value="1"/>
</dbReference>
<keyword evidence="7" id="KW-1185">Reference proteome</keyword>
<dbReference type="EC" id="2.7.7.65" evidence="1"/>
<dbReference type="GO" id="GO:1902201">
    <property type="term" value="P:negative regulation of bacterial-type flagellum-dependent cell motility"/>
    <property type="evidence" value="ECO:0007669"/>
    <property type="project" value="TreeGrafter"/>
</dbReference>
<dbReference type="GO" id="GO:0043709">
    <property type="term" value="P:cell adhesion involved in single-species biofilm formation"/>
    <property type="evidence" value="ECO:0007669"/>
    <property type="project" value="TreeGrafter"/>
</dbReference>
<dbReference type="Proteomes" id="UP000182737">
    <property type="component" value="Unassembled WGS sequence"/>
</dbReference>
<dbReference type="EMBL" id="FORI01000001">
    <property type="protein sequence ID" value="SFI41749.1"/>
    <property type="molecule type" value="Genomic_DNA"/>
</dbReference>
<accession>A0A1I3I1M1</accession>
<keyword evidence="3" id="KW-1133">Transmembrane helix</keyword>
<dbReference type="SUPFAM" id="SSF55073">
    <property type="entry name" value="Nucleotide cyclase"/>
    <property type="match status" value="1"/>
</dbReference>
<feature type="domain" description="HAMP" evidence="4">
    <location>
        <begin position="232"/>
        <end position="293"/>
    </location>
</feature>
<feature type="domain" description="GGDEF" evidence="5">
    <location>
        <begin position="347"/>
        <end position="481"/>
    </location>
</feature>
<dbReference type="AlphaFoldDB" id="A0A1I3I1M1"/>
<dbReference type="Pfam" id="PF00990">
    <property type="entry name" value="GGDEF"/>
    <property type="match status" value="1"/>
</dbReference>
<keyword evidence="3" id="KW-0812">Transmembrane</keyword>
<dbReference type="PANTHER" id="PTHR45138">
    <property type="entry name" value="REGULATORY COMPONENTS OF SENSORY TRANSDUCTION SYSTEM"/>
    <property type="match status" value="1"/>
</dbReference>
<reference evidence="7" key="1">
    <citation type="submission" date="2016-10" db="EMBL/GenBank/DDBJ databases">
        <authorList>
            <person name="Varghese N."/>
            <person name="Submissions S."/>
        </authorList>
    </citation>
    <scope>NUCLEOTIDE SEQUENCE [LARGE SCALE GENOMIC DNA]</scope>
    <source>
        <strain evidence="7">XBD1002</strain>
    </source>
</reference>
<keyword evidence="3" id="KW-0472">Membrane</keyword>
<dbReference type="Gene3D" id="6.10.340.10">
    <property type="match status" value="1"/>
</dbReference>
<dbReference type="InterPro" id="IPR003660">
    <property type="entry name" value="HAMP_dom"/>
</dbReference>
<evidence type="ECO:0000259" key="5">
    <source>
        <dbReference type="PROSITE" id="PS50887"/>
    </source>
</evidence>
<dbReference type="InterPro" id="IPR043128">
    <property type="entry name" value="Rev_trsase/Diguanyl_cyclase"/>
</dbReference>
<proteinExistence type="predicted"/>
<dbReference type="OrthoDB" id="9804955at2"/>
<evidence type="ECO:0000313" key="7">
    <source>
        <dbReference type="Proteomes" id="UP000182737"/>
    </source>
</evidence>
<dbReference type="GO" id="GO:0007165">
    <property type="term" value="P:signal transduction"/>
    <property type="evidence" value="ECO:0007669"/>
    <property type="project" value="InterPro"/>
</dbReference>
<dbReference type="GO" id="GO:0052621">
    <property type="term" value="F:diguanylate cyclase activity"/>
    <property type="evidence" value="ECO:0007669"/>
    <property type="project" value="UniProtKB-EC"/>
</dbReference>
<feature type="transmembrane region" description="Helical" evidence="3">
    <location>
        <begin position="211"/>
        <end position="230"/>
    </location>
</feature>
<dbReference type="RefSeq" id="WP_074929855.1">
    <property type="nucleotide sequence ID" value="NZ_FORI01000001.1"/>
</dbReference>
<dbReference type="PROSITE" id="PS50887">
    <property type="entry name" value="GGDEF"/>
    <property type="match status" value="1"/>
</dbReference>
<name>A0A1I3I1M1_9SPIR</name>
<dbReference type="GO" id="GO:0005886">
    <property type="term" value="C:plasma membrane"/>
    <property type="evidence" value="ECO:0007669"/>
    <property type="project" value="TreeGrafter"/>
</dbReference>
<evidence type="ECO:0000256" key="1">
    <source>
        <dbReference type="ARBA" id="ARBA00012528"/>
    </source>
</evidence>
<dbReference type="CDD" id="cd01949">
    <property type="entry name" value="GGDEF"/>
    <property type="match status" value="1"/>
</dbReference>
<gene>
    <name evidence="6" type="ORF">SAMN04487775_101241</name>
</gene>
<evidence type="ECO:0000256" key="2">
    <source>
        <dbReference type="ARBA" id="ARBA00034247"/>
    </source>
</evidence>
<protein>
    <recommendedName>
        <fullName evidence="1">diguanylate cyclase</fullName>
        <ecNumber evidence="1">2.7.7.65</ecNumber>
    </recommendedName>
</protein>
<organism evidence="6 7">
    <name type="scientific">Treponema bryantii</name>
    <dbReference type="NCBI Taxonomy" id="163"/>
    <lineage>
        <taxon>Bacteria</taxon>
        <taxon>Pseudomonadati</taxon>
        <taxon>Spirochaetota</taxon>
        <taxon>Spirochaetia</taxon>
        <taxon>Spirochaetales</taxon>
        <taxon>Treponemataceae</taxon>
        <taxon>Treponema</taxon>
    </lineage>
</organism>
<feature type="transmembrane region" description="Helical" evidence="3">
    <location>
        <begin position="17"/>
        <end position="38"/>
    </location>
</feature>